<dbReference type="GO" id="GO:0004386">
    <property type="term" value="F:helicase activity"/>
    <property type="evidence" value="ECO:0007669"/>
    <property type="project" value="UniProtKB-KW"/>
</dbReference>
<comment type="caution">
    <text evidence="3">The sequence shown here is derived from an EMBL/GenBank/DDBJ whole genome shotgun (WGS) entry which is preliminary data.</text>
</comment>
<evidence type="ECO:0000256" key="1">
    <source>
        <dbReference type="SAM" id="MobiDB-lite"/>
    </source>
</evidence>
<feature type="region of interest" description="Disordered" evidence="1">
    <location>
        <begin position="719"/>
        <end position="739"/>
    </location>
</feature>
<dbReference type="InterPro" id="IPR027417">
    <property type="entry name" value="P-loop_NTPase"/>
</dbReference>
<dbReference type="AlphaFoldDB" id="A0A8H3QL33"/>
<name>A0A8H3QL33_9GLOM</name>
<feature type="region of interest" description="Disordered" evidence="1">
    <location>
        <begin position="762"/>
        <end position="790"/>
    </location>
</feature>
<keyword evidence="3" id="KW-0547">Nucleotide-binding</keyword>
<keyword evidence="3" id="KW-0378">Hydrolase</keyword>
<evidence type="ECO:0000313" key="4">
    <source>
        <dbReference type="Proteomes" id="UP000615446"/>
    </source>
</evidence>
<dbReference type="InterPro" id="IPR045455">
    <property type="entry name" value="NrS-1_pol-like_helicase"/>
</dbReference>
<dbReference type="Pfam" id="PF19263">
    <property type="entry name" value="DUF5906"/>
    <property type="match status" value="1"/>
</dbReference>
<dbReference type="Gene3D" id="3.40.50.300">
    <property type="entry name" value="P-loop containing nucleotide triphosphate hydrolases"/>
    <property type="match status" value="1"/>
</dbReference>
<protein>
    <submittedName>
        <fullName evidence="3">Highly derived D5-like helicase-primase</fullName>
    </submittedName>
</protein>
<sequence length="922" mass="104572">MTKQSSLSEFFDASTPYYQGYKASDIGASLYKIQNDSVKPKHFLGADNADEIEAILTEREGHSLHEFIDGDEPLHPVIDFDLPIETLNAITPKLSDSQAKNSLCCAFRDTCLEVFPKWDKKTMTIAESSDTKKISLHISTTGMRLPNIAQVAMFTELVRKKLLTALQGNNIIDNIANKCSFSLQMLGSFKYNEKTGEHIRVKKAIRPKDGSVFDFMIRPPNDESEVVKSSLLDILKAEMEGCPNTNNVTTDAEFELVETLLQEASIEEYNLSYPSDNFPDKFPLSCISPSHCPLCDQKYTSDNAYIRQNKKSYSFFSLDREKKLPSPTKLDQSRISDPNDHFVWGDLIDMCTSGRKFSRSKVYEAIQATVACIQTTSRLWVLKIEDTNGGLYFDMVPKLDLAKYEVNLIELGGEGVKLINLIDQAVTKGLILYHNINFLPYSLNSPIPNTKFFNLFIGFLAKPAQCGKNIITDFIGDKVLGEHLHYVTSDLEKILGRFNSAIQARKLIVMNETGMSSGEWHKFNRHLKSLITEGMVSIERKGIETKRIRDFTGFMVTSNQDAPLKIDIGDSRVVCFDVSSRCRGNKAYFKRLEKVLDYLDASGVVMKYLLSRDLSDFEPQEIPYGVKIASPNRTLLYQKYLEWCGENGEKPFSNNITRKKFSDIAKLRESGLDDIEEFSDTLQDDIPTNKGSQNETTDIPIFNVPETVLEGPTIYQNIIPFQPKKNTPPPNTSKDKKASNQDDLIQALFDYMAEDTCALVAPTSGTSETSKRPEPVIDKPETCKSPKPIKSSNEVSSAILLNRAQREQRLRKWATDYGEDPDVFVTITEKDIRLSHEYRDRMMSDADAINFAKEDGIDVNEIFYMSRRERLISEEIYLRNFENASKPRIYVYDDEEWQKGISILQKNGHLWSVLASDPNNLK</sequence>
<keyword evidence="3" id="KW-0347">Helicase</keyword>
<evidence type="ECO:0000259" key="2">
    <source>
        <dbReference type="Pfam" id="PF19263"/>
    </source>
</evidence>
<organism evidence="3 4">
    <name type="scientific">Rhizophagus clarus</name>
    <dbReference type="NCBI Taxonomy" id="94130"/>
    <lineage>
        <taxon>Eukaryota</taxon>
        <taxon>Fungi</taxon>
        <taxon>Fungi incertae sedis</taxon>
        <taxon>Mucoromycota</taxon>
        <taxon>Glomeromycotina</taxon>
        <taxon>Glomeromycetes</taxon>
        <taxon>Glomerales</taxon>
        <taxon>Glomeraceae</taxon>
        <taxon>Rhizophagus</taxon>
    </lineage>
</organism>
<gene>
    <name evidence="3" type="ORF">RCL2_000778200</name>
</gene>
<keyword evidence="3" id="KW-0067">ATP-binding</keyword>
<dbReference type="EMBL" id="BLAL01000050">
    <property type="protein sequence ID" value="GES80509.1"/>
    <property type="molecule type" value="Genomic_DNA"/>
</dbReference>
<accession>A0A8H3QL33</accession>
<evidence type="ECO:0000313" key="3">
    <source>
        <dbReference type="EMBL" id="GES80509.1"/>
    </source>
</evidence>
<reference evidence="3" key="1">
    <citation type="submission" date="2019-10" db="EMBL/GenBank/DDBJ databases">
        <title>Conservation and host-specific expression of non-tandemly repeated heterogenous ribosome RNA gene in arbuscular mycorrhizal fungi.</title>
        <authorList>
            <person name="Maeda T."/>
            <person name="Kobayashi Y."/>
            <person name="Nakagawa T."/>
            <person name="Ezawa T."/>
            <person name="Yamaguchi K."/>
            <person name="Bino T."/>
            <person name="Nishimoto Y."/>
            <person name="Shigenobu S."/>
            <person name="Kawaguchi M."/>
        </authorList>
    </citation>
    <scope>NUCLEOTIDE SEQUENCE</scope>
    <source>
        <strain evidence="3">HR1</strain>
    </source>
</reference>
<proteinExistence type="predicted"/>
<feature type="compositionally biased region" description="Basic and acidic residues" evidence="1">
    <location>
        <begin position="769"/>
        <end position="784"/>
    </location>
</feature>
<dbReference type="Proteomes" id="UP000615446">
    <property type="component" value="Unassembled WGS sequence"/>
</dbReference>
<feature type="domain" description="NrS-1 polymerase-like helicase" evidence="2">
    <location>
        <begin position="464"/>
        <end position="570"/>
    </location>
</feature>